<evidence type="ECO:0000256" key="5">
    <source>
        <dbReference type="ARBA" id="ARBA00021901"/>
    </source>
</evidence>
<evidence type="ECO:0000313" key="16">
    <source>
        <dbReference type="EMBL" id="OAT66683.1"/>
    </source>
</evidence>
<dbReference type="InterPro" id="IPR036188">
    <property type="entry name" value="FAD/NAD-bd_sf"/>
</dbReference>
<dbReference type="PRINTS" id="PR00368">
    <property type="entry name" value="FADPNR"/>
</dbReference>
<gene>
    <name evidence="16" type="ORF">AWB85_18510</name>
</gene>
<evidence type="ECO:0000256" key="4">
    <source>
        <dbReference type="ARBA" id="ARBA00012173"/>
    </source>
</evidence>
<evidence type="ECO:0000256" key="12">
    <source>
        <dbReference type="NCBIfam" id="TIGR00551"/>
    </source>
</evidence>
<dbReference type="Pfam" id="PF00890">
    <property type="entry name" value="FAD_binding_2"/>
    <property type="match status" value="1"/>
</dbReference>
<evidence type="ECO:0000256" key="7">
    <source>
        <dbReference type="ARBA" id="ARBA00022642"/>
    </source>
</evidence>
<dbReference type="RefSeq" id="WP_064633812.1">
    <property type="nucleotide sequence ID" value="NZ_LQYE01000032.1"/>
</dbReference>
<dbReference type="PANTHER" id="PTHR42716">
    <property type="entry name" value="L-ASPARTATE OXIDASE"/>
    <property type="match status" value="1"/>
</dbReference>
<sequence length="523" mass="53233">MTPPAGTTWSADADVVVVGAGVAGLAAALAAHRRGRKVLVLSKIGATATHFAQGGIAVVLPDSEDSVEAHVRDTLAAGAGLCDPDAVLSIVSDGYRAVRDLVADGARFDETRSGKWALTREGGHSARRIIHAGGDATGAEVQRALDRAAATLDVRRSHVVHDILVGPDGVGGVLVANGDGLGVIHTGAVVLATGGLGHLYSATTNPDGSTGDGIALALRAGVAVADIEFIQFHPTMLHTPHASGCRPLISEAVRGEGAVLVDKHGDSVTAGVHPLGDLAPRDVVAGAIARRLRETGDECVYLDARGIADFAGRFPTITAACATAGVDPSVQLIPVVPGAHYSCGGVATDTNGQTALTGLFAAGEVARTGMHGANRLASNSLLEGLVVGRRAGEAAAQIRGRAVVAGEREGAAPRLDRRRLQSAMTRWASVSRDADGLGRLAAELRSATASPAAANRMTPHEVEDAALTLTAQAVVAAAAARTESRGCHARSDWPETDPRFAATIPVRRDAEGCDVALPSGVPC</sequence>
<name>A0A179V6M3_9MYCO</name>
<evidence type="ECO:0000256" key="3">
    <source>
        <dbReference type="ARBA" id="ARBA00008562"/>
    </source>
</evidence>
<dbReference type="GO" id="GO:0034628">
    <property type="term" value="P:'de novo' NAD+ biosynthetic process from L-aspartate"/>
    <property type="evidence" value="ECO:0007669"/>
    <property type="project" value="TreeGrafter"/>
</dbReference>
<dbReference type="InterPro" id="IPR015939">
    <property type="entry name" value="Fum_Rdtase/Succ_DH_flav-like_C"/>
</dbReference>
<dbReference type="Gene3D" id="3.90.700.10">
    <property type="entry name" value="Succinate dehydrogenase/fumarate reductase flavoprotein, catalytic domain"/>
    <property type="match status" value="1"/>
</dbReference>
<comment type="similarity">
    <text evidence="3 13">Belongs to the FAD-dependent oxidoreductase 2 family. NadB subfamily.</text>
</comment>
<comment type="subcellular location">
    <subcellularLocation>
        <location evidence="13">Cytoplasm</location>
    </subcellularLocation>
</comment>
<dbReference type="GO" id="GO:0005737">
    <property type="term" value="C:cytoplasm"/>
    <property type="evidence" value="ECO:0007669"/>
    <property type="project" value="UniProtKB-SubCell"/>
</dbReference>
<keyword evidence="9 13" id="KW-0560">Oxidoreductase</keyword>
<organism evidence="16 17">
    <name type="scientific">Mycobacteroides immunogenum</name>
    <dbReference type="NCBI Taxonomy" id="83262"/>
    <lineage>
        <taxon>Bacteria</taxon>
        <taxon>Bacillati</taxon>
        <taxon>Actinomycetota</taxon>
        <taxon>Actinomycetes</taxon>
        <taxon>Mycobacteriales</taxon>
        <taxon>Mycobacteriaceae</taxon>
        <taxon>Mycobacteroides</taxon>
    </lineage>
</organism>
<dbReference type="SUPFAM" id="SSF51905">
    <property type="entry name" value="FAD/NAD(P)-binding domain"/>
    <property type="match status" value="1"/>
</dbReference>
<dbReference type="AlphaFoldDB" id="A0A179V6M3"/>
<evidence type="ECO:0000256" key="9">
    <source>
        <dbReference type="ARBA" id="ARBA00023002"/>
    </source>
</evidence>
<dbReference type="GO" id="GO:0008734">
    <property type="term" value="F:L-aspartate oxidase activity"/>
    <property type="evidence" value="ECO:0007669"/>
    <property type="project" value="UniProtKB-UniRule"/>
</dbReference>
<dbReference type="NCBIfam" id="TIGR00551">
    <property type="entry name" value="nadB"/>
    <property type="match status" value="1"/>
</dbReference>
<evidence type="ECO:0000256" key="8">
    <source>
        <dbReference type="ARBA" id="ARBA00022827"/>
    </source>
</evidence>
<feature type="domain" description="Fumarate reductase/succinate dehydrogenase flavoprotein-like C-terminal" evidence="15">
    <location>
        <begin position="417"/>
        <end position="497"/>
    </location>
</feature>
<evidence type="ECO:0000256" key="10">
    <source>
        <dbReference type="ARBA" id="ARBA00029426"/>
    </source>
</evidence>
<dbReference type="FunFam" id="3.90.700.10:FF:000002">
    <property type="entry name" value="L-aspartate oxidase"/>
    <property type="match status" value="1"/>
</dbReference>
<comment type="caution">
    <text evidence="16">The sequence shown here is derived from an EMBL/GenBank/DDBJ whole genome shotgun (WGS) entry which is preliminary data.</text>
</comment>
<dbReference type="Gene3D" id="1.20.58.100">
    <property type="entry name" value="Fumarate reductase/succinate dehydrogenase flavoprotein-like, C-terminal domain"/>
    <property type="match status" value="1"/>
</dbReference>
<dbReference type="UniPathway" id="UPA00253">
    <property type="reaction ID" value="UER00326"/>
</dbReference>
<dbReference type="SUPFAM" id="SSF46977">
    <property type="entry name" value="Succinate dehydrogenase/fumarate reductase flavoprotein C-terminal domain"/>
    <property type="match status" value="1"/>
</dbReference>
<evidence type="ECO:0000259" key="15">
    <source>
        <dbReference type="Pfam" id="PF02910"/>
    </source>
</evidence>
<dbReference type="Gene3D" id="3.50.50.60">
    <property type="entry name" value="FAD/NAD(P)-binding domain"/>
    <property type="match status" value="1"/>
</dbReference>
<dbReference type="Proteomes" id="UP000186919">
    <property type="component" value="Unassembled WGS sequence"/>
</dbReference>
<comment type="cofactor">
    <cofactor evidence="1 13">
        <name>FAD</name>
        <dbReference type="ChEBI" id="CHEBI:57692"/>
    </cofactor>
</comment>
<comment type="function">
    <text evidence="10">Catalyzes the oxidation of L-aspartate to iminoaspartate, the first step in the de novo biosynthesis of NAD(+).</text>
</comment>
<comment type="pathway">
    <text evidence="2 13">Cofactor biosynthesis; NAD(+) biosynthesis; iminoaspartate from L-aspartate (oxidase route): step 1/1.</text>
</comment>
<dbReference type="Pfam" id="PF02910">
    <property type="entry name" value="Succ_DH_flav_C"/>
    <property type="match status" value="1"/>
</dbReference>
<evidence type="ECO:0000256" key="6">
    <source>
        <dbReference type="ARBA" id="ARBA00022630"/>
    </source>
</evidence>
<keyword evidence="8 13" id="KW-0274">FAD</keyword>
<evidence type="ECO:0000256" key="2">
    <source>
        <dbReference type="ARBA" id="ARBA00004950"/>
    </source>
</evidence>
<dbReference type="EMBL" id="LQYE01000032">
    <property type="protein sequence ID" value="OAT66683.1"/>
    <property type="molecule type" value="Genomic_DNA"/>
</dbReference>
<dbReference type="InterPro" id="IPR037099">
    <property type="entry name" value="Fum_R/Succ_DH_flav-like_C_sf"/>
</dbReference>
<evidence type="ECO:0000313" key="17">
    <source>
        <dbReference type="Proteomes" id="UP000186919"/>
    </source>
</evidence>
<dbReference type="InterPro" id="IPR003953">
    <property type="entry name" value="FAD-dep_OxRdtase_2_FAD-bd"/>
</dbReference>
<proteinExistence type="inferred from homology"/>
<dbReference type="PANTHER" id="PTHR42716:SF2">
    <property type="entry name" value="L-ASPARTATE OXIDASE, CHLOROPLASTIC"/>
    <property type="match status" value="1"/>
</dbReference>
<dbReference type="GO" id="GO:0033765">
    <property type="term" value="F:steroid dehydrogenase activity, acting on the CH-CH group of donors"/>
    <property type="evidence" value="ECO:0007669"/>
    <property type="project" value="UniProtKB-ARBA"/>
</dbReference>
<feature type="domain" description="FAD-dependent oxidoreductase 2 FAD-binding" evidence="14">
    <location>
        <begin position="14"/>
        <end position="381"/>
    </location>
</feature>
<protein>
    <recommendedName>
        <fullName evidence="5 12">L-aspartate oxidase</fullName>
        <ecNumber evidence="4 12">1.4.3.16</ecNumber>
    </recommendedName>
</protein>
<dbReference type="NCBIfam" id="NF005867">
    <property type="entry name" value="PRK07804.1"/>
    <property type="match status" value="1"/>
</dbReference>
<evidence type="ECO:0000259" key="14">
    <source>
        <dbReference type="Pfam" id="PF00890"/>
    </source>
</evidence>
<dbReference type="SUPFAM" id="SSF56425">
    <property type="entry name" value="Succinate dehydrogenase/fumarate reductase flavoprotein, catalytic domain"/>
    <property type="match status" value="1"/>
</dbReference>
<dbReference type="EC" id="1.4.3.16" evidence="4 12"/>
<reference evidence="16 17" key="1">
    <citation type="submission" date="2016-01" db="EMBL/GenBank/DDBJ databases">
        <title>Mycobacterium immunogenum strain CD11_6 genome sequencing and assembly.</title>
        <authorList>
            <person name="Kaur G."/>
            <person name="Nair G.R."/>
            <person name="Mayilraj S."/>
        </authorList>
    </citation>
    <scope>NUCLEOTIDE SEQUENCE [LARGE SCALE GENOMIC DNA]</scope>
    <source>
        <strain evidence="16 17">CD11-6</strain>
    </source>
</reference>
<evidence type="ECO:0000256" key="13">
    <source>
        <dbReference type="RuleBase" id="RU362049"/>
    </source>
</evidence>
<keyword evidence="7 13" id="KW-0662">Pyridine nucleotide biosynthesis</keyword>
<evidence type="ECO:0000256" key="11">
    <source>
        <dbReference type="ARBA" id="ARBA00048305"/>
    </source>
</evidence>
<comment type="catalytic activity">
    <reaction evidence="11">
        <text>L-aspartate + O2 = iminosuccinate + H2O2</text>
        <dbReference type="Rhea" id="RHEA:25876"/>
        <dbReference type="ChEBI" id="CHEBI:15379"/>
        <dbReference type="ChEBI" id="CHEBI:16240"/>
        <dbReference type="ChEBI" id="CHEBI:29991"/>
        <dbReference type="ChEBI" id="CHEBI:77875"/>
        <dbReference type="EC" id="1.4.3.16"/>
    </reaction>
    <physiologicalReaction direction="left-to-right" evidence="11">
        <dbReference type="Rhea" id="RHEA:25877"/>
    </physiologicalReaction>
</comment>
<keyword evidence="6 13" id="KW-0285">Flavoprotein</keyword>
<dbReference type="InterPro" id="IPR005288">
    <property type="entry name" value="NadB"/>
</dbReference>
<accession>A0A179V6M3</accession>
<dbReference type="InterPro" id="IPR027477">
    <property type="entry name" value="Succ_DH/fumarate_Rdtase_cat_sf"/>
</dbReference>
<evidence type="ECO:0000256" key="1">
    <source>
        <dbReference type="ARBA" id="ARBA00001974"/>
    </source>
</evidence>
<dbReference type="PRINTS" id="PR00411">
    <property type="entry name" value="PNDRDTASEI"/>
</dbReference>